<keyword evidence="3" id="KW-1185">Reference proteome</keyword>
<organism evidence="2 3">
    <name type="scientific">Coniochaeta hoffmannii</name>
    <dbReference type="NCBI Taxonomy" id="91930"/>
    <lineage>
        <taxon>Eukaryota</taxon>
        <taxon>Fungi</taxon>
        <taxon>Dikarya</taxon>
        <taxon>Ascomycota</taxon>
        <taxon>Pezizomycotina</taxon>
        <taxon>Sordariomycetes</taxon>
        <taxon>Sordariomycetidae</taxon>
        <taxon>Coniochaetales</taxon>
        <taxon>Coniochaetaceae</taxon>
        <taxon>Coniochaeta</taxon>
    </lineage>
</organism>
<feature type="region of interest" description="Disordered" evidence="1">
    <location>
        <begin position="32"/>
        <end position="94"/>
    </location>
</feature>
<name>A0AA38SEG7_9PEZI</name>
<protein>
    <submittedName>
        <fullName evidence="2">Uncharacterized protein</fullName>
    </submittedName>
</protein>
<evidence type="ECO:0000313" key="2">
    <source>
        <dbReference type="EMBL" id="KAJ9165360.1"/>
    </source>
</evidence>
<gene>
    <name evidence="2" type="ORF">NKR19_g481</name>
</gene>
<sequence length="94" mass="9932">MAGMPRESSFMPTIKCSACGLQVEISMMGEHLCGGPEAQSQPAPGPSSFDNFMPEKLPRMMPPSLDTSAANRSFAGQGQLTPDQDGQTITSRLG</sequence>
<dbReference type="EMBL" id="JANBVN010000004">
    <property type="protein sequence ID" value="KAJ9165360.1"/>
    <property type="molecule type" value="Genomic_DNA"/>
</dbReference>
<dbReference type="Proteomes" id="UP001174691">
    <property type="component" value="Unassembled WGS sequence"/>
</dbReference>
<accession>A0AA38SEG7</accession>
<dbReference type="AlphaFoldDB" id="A0AA38SEG7"/>
<reference evidence="2" key="1">
    <citation type="submission" date="2022-07" db="EMBL/GenBank/DDBJ databases">
        <title>Fungi with potential for degradation of polypropylene.</title>
        <authorList>
            <person name="Gostincar C."/>
        </authorList>
    </citation>
    <scope>NUCLEOTIDE SEQUENCE</scope>
    <source>
        <strain evidence="2">EXF-13287</strain>
    </source>
</reference>
<comment type="caution">
    <text evidence="2">The sequence shown here is derived from an EMBL/GenBank/DDBJ whole genome shotgun (WGS) entry which is preliminary data.</text>
</comment>
<proteinExistence type="predicted"/>
<evidence type="ECO:0000313" key="3">
    <source>
        <dbReference type="Proteomes" id="UP001174691"/>
    </source>
</evidence>
<feature type="compositionally biased region" description="Polar residues" evidence="1">
    <location>
        <begin position="65"/>
        <end position="94"/>
    </location>
</feature>
<evidence type="ECO:0000256" key="1">
    <source>
        <dbReference type="SAM" id="MobiDB-lite"/>
    </source>
</evidence>